<dbReference type="OrthoDB" id="668173at2759"/>
<sequence>MQQTDPKAAHDERRETEQAVSIELARWWTFVEEYGLKECCDFVTVWMFRHRVTQRICLAIDVTTFAFISKEVSKRISEAAFEDSD</sequence>
<evidence type="ECO:0000313" key="1">
    <source>
        <dbReference type="EMBL" id="KAG2326363.1"/>
    </source>
</evidence>
<dbReference type="Proteomes" id="UP000886595">
    <property type="component" value="Unassembled WGS sequence"/>
</dbReference>
<keyword evidence="2" id="KW-1185">Reference proteome</keyword>
<reference evidence="1 2" key="1">
    <citation type="submission" date="2020-02" db="EMBL/GenBank/DDBJ databases">
        <authorList>
            <person name="Ma Q."/>
            <person name="Huang Y."/>
            <person name="Song X."/>
            <person name="Pei D."/>
        </authorList>
    </citation>
    <scope>NUCLEOTIDE SEQUENCE [LARGE SCALE GENOMIC DNA]</scope>
    <source>
        <strain evidence="1">Sxm20200214</strain>
        <tissue evidence="1">Leaf</tissue>
    </source>
</reference>
<accession>A0A8X8B9I5</accession>
<evidence type="ECO:0000313" key="2">
    <source>
        <dbReference type="Proteomes" id="UP000886595"/>
    </source>
</evidence>
<name>A0A8X8B9I5_BRACI</name>
<protein>
    <submittedName>
        <fullName evidence="1">Uncharacterized protein</fullName>
    </submittedName>
</protein>
<proteinExistence type="predicted"/>
<dbReference type="EMBL" id="JAAMPC010000002">
    <property type="protein sequence ID" value="KAG2326363.1"/>
    <property type="molecule type" value="Genomic_DNA"/>
</dbReference>
<comment type="caution">
    <text evidence="1">The sequence shown here is derived from an EMBL/GenBank/DDBJ whole genome shotgun (WGS) entry which is preliminary data.</text>
</comment>
<organism evidence="1 2">
    <name type="scientific">Brassica carinata</name>
    <name type="common">Ethiopian mustard</name>
    <name type="synonym">Abyssinian cabbage</name>
    <dbReference type="NCBI Taxonomy" id="52824"/>
    <lineage>
        <taxon>Eukaryota</taxon>
        <taxon>Viridiplantae</taxon>
        <taxon>Streptophyta</taxon>
        <taxon>Embryophyta</taxon>
        <taxon>Tracheophyta</taxon>
        <taxon>Spermatophyta</taxon>
        <taxon>Magnoliopsida</taxon>
        <taxon>eudicotyledons</taxon>
        <taxon>Gunneridae</taxon>
        <taxon>Pentapetalae</taxon>
        <taxon>rosids</taxon>
        <taxon>malvids</taxon>
        <taxon>Brassicales</taxon>
        <taxon>Brassicaceae</taxon>
        <taxon>Brassiceae</taxon>
        <taxon>Brassica</taxon>
    </lineage>
</organism>
<dbReference type="AlphaFoldDB" id="A0A8X8B9I5"/>
<gene>
    <name evidence="1" type="ORF">Bca52824_009091</name>
</gene>